<dbReference type="Pfam" id="PF19086">
    <property type="entry name" value="Terpene_syn_C_2"/>
    <property type="match status" value="1"/>
</dbReference>
<dbReference type="AlphaFoldDB" id="A0A6N2AM06"/>
<dbReference type="InterPro" id="IPR050148">
    <property type="entry name" value="Terpene_synthase-like"/>
</dbReference>
<organism evidence="3">
    <name type="scientific">Solanum chilense</name>
    <name type="common">Tomato</name>
    <name type="synonym">Lycopersicon chilense</name>
    <dbReference type="NCBI Taxonomy" id="4083"/>
    <lineage>
        <taxon>Eukaryota</taxon>
        <taxon>Viridiplantae</taxon>
        <taxon>Streptophyta</taxon>
        <taxon>Embryophyta</taxon>
        <taxon>Tracheophyta</taxon>
        <taxon>Spermatophyta</taxon>
        <taxon>Magnoliopsida</taxon>
        <taxon>eudicotyledons</taxon>
        <taxon>Gunneridae</taxon>
        <taxon>Pentapetalae</taxon>
        <taxon>asterids</taxon>
        <taxon>lamiids</taxon>
        <taxon>Solanales</taxon>
        <taxon>Solanaceae</taxon>
        <taxon>Solanoideae</taxon>
        <taxon>Solaneae</taxon>
        <taxon>Solanum</taxon>
        <taxon>Solanum subgen. Lycopersicon</taxon>
    </lineage>
</organism>
<evidence type="ECO:0000256" key="1">
    <source>
        <dbReference type="ARBA" id="ARBA00022842"/>
    </source>
</evidence>
<dbReference type="PANTHER" id="PTHR31739">
    <property type="entry name" value="ENT-COPALYL DIPHOSPHATE SYNTHASE, CHLOROPLASTIC"/>
    <property type="match status" value="1"/>
</dbReference>
<protein>
    <recommendedName>
        <fullName evidence="4">Terpene synthase metal-binding domain-containing protein</fullName>
    </recommendedName>
</protein>
<gene>
    <name evidence="3" type="ORF">EJD97_004542</name>
</gene>
<dbReference type="SUPFAM" id="SSF48576">
    <property type="entry name" value="Terpenoid synthases"/>
    <property type="match status" value="1"/>
</dbReference>
<dbReference type="GO" id="GO:0000287">
    <property type="term" value="F:magnesium ion binding"/>
    <property type="evidence" value="ECO:0007669"/>
    <property type="project" value="TreeGrafter"/>
</dbReference>
<dbReference type="PANTHER" id="PTHR31739:SF33">
    <property type="entry name" value="CIS-ABIENOL SYNTHASE, CHLOROPLASTIC"/>
    <property type="match status" value="1"/>
</dbReference>
<keyword evidence="2" id="KW-0456">Lyase</keyword>
<dbReference type="EMBL" id="RXGB01016398">
    <property type="protein sequence ID" value="TMW82839.1"/>
    <property type="molecule type" value="Genomic_DNA"/>
</dbReference>
<dbReference type="GO" id="GO:0009507">
    <property type="term" value="C:chloroplast"/>
    <property type="evidence" value="ECO:0007669"/>
    <property type="project" value="TreeGrafter"/>
</dbReference>
<evidence type="ECO:0000313" key="3">
    <source>
        <dbReference type="EMBL" id="TMW82839.1"/>
    </source>
</evidence>
<evidence type="ECO:0000256" key="2">
    <source>
        <dbReference type="ARBA" id="ARBA00023239"/>
    </source>
</evidence>
<dbReference type="GO" id="GO:0009686">
    <property type="term" value="P:gibberellin biosynthetic process"/>
    <property type="evidence" value="ECO:0007669"/>
    <property type="project" value="TreeGrafter"/>
</dbReference>
<dbReference type="GO" id="GO:0010333">
    <property type="term" value="F:terpene synthase activity"/>
    <property type="evidence" value="ECO:0007669"/>
    <property type="project" value="InterPro"/>
</dbReference>
<dbReference type="InterPro" id="IPR008949">
    <property type="entry name" value="Isoprenoid_synthase_dom_sf"/>
</dbReference>
<keyword evidence="1" id="KW-0460">Magnesium</keyword>
<dbReference type="Gene3D" id="1.10.600.10">
    <property type="entry name" value="Farnesyl Diphosphate Synthase"/>
    <property type="match status" value="1"/>
</dbReference>
<evidence type="ECO:0008006" key="4">
    <source>
        <dbReference type="Google" id="ProtNLM"/>
    </source>
</evidence>
<sequence>MEKVEWWTSKTIPTIEEYLSVTSITFGSRLLLLTIQYFLGIKISKDLLESDEIRGICNCTGRVMRILNDLQDSKREQKEGSINLVTILMKSISEEEAIMKIKEILEMNRRELLKMVLVQKKGSQLPQLCKDIFWRTSKWTHFTYSQTDGYRVQEEMKNHIDEVFYKPLNH</sequence>
<accession>A0A6N2AM06</accession>
<proteinExistence type="predicted"/>
<comment type="caution">
    <text evidence="3">The sequence shown here is derived from an EMBL/GenBank/DDBJ whole genome shotgun (WGS) entry which is preliminary data.</text>
</comment>
<name>A0A6N2AM06_SOLCI</name>
<reference evidence="3" key="1">
    <citation type="submission" date="2019-05" db="EMBL/GenBank/DDBJ databases">
        <title>The de novo reference genome and transcriptome assemblies of the wild tomato species Solanum chilense.</title>
        <authorList>
            <person name="Stam R."/>
            <person name="Nosenko T."/>
            <person name="Hoerger A.C."/>
            <person name="Stephan W."/>
            <person name="Seidel M.A."/>
            <person name="Kuhn J.M.M."/>
            <person name="Haberer G."/>
            <person name="Tellier A."/>
        </authorList>
    </citation>
    <scope>NUCLEOTIDE SEQUENCE</scope>
    <source>
        <tissue evidence="3">Mature leaves</tissue>
    </source>
</reference>